<organism evidence="1">
    <name type="scientific">viral metagenome</name>
    <dbReference type="NCBI Taxonomy" id="1070528"/>
    <lineage>
        <taxon>unclassified sequences</taxon>
        <taxon>metagenomes</taxon>
        <taxon>organismal metagenomes</taxon>
    </lineage>
</organism>
<proteinExistence type="predicted"/>
<name>A0A6C0KZ41_9ZZZZ</name>
<accession>A0A6C0KZ41</accession>
<dbReference type="EMBL" id="MN741018">
    <property type="protein sequence ID" value="QHU22839.1"/>
    <property type="molecule type" value="Genomic_DNA"/>
</dbReference>
<evidence type="ECO:0000313" key="1">
    <source>
        <dbReference type="EMBL" id="QHU22839.1"/>
    </source>
</evidence>
<reference evidence="1" key="1">
    <citation type="journal article" date="2020" name="Nature">
        <title>Giant virus diversity and host interactions through global metagenomics.</title>
        <authorList>
            <person name="Schulz F."/>
            <person name="Roux S."/>
            <person name="Paez-Espino D."/>
            <person name="Jungbluth S."/>
            <person name="Walsh D.A."/>
            <person name="Denef V.J."/>
            <person name="McMahon K.D."/>
            <person name="Konstantinidis K.T."/>
            <person name="Eloe-Fadrosh E.A."/>
            <person name="Kyrpides N.C."/>
            <person name="Woyke T."/>
        </authorList>
    </citation>
    <scope>NUCLEOTIDE SEQUENCE</scope>
    <source>
        <strain evidence="1">GVMAG-S-ERX555907-63</strain>
    </source>
</reference>
<protein>
    <submittedName>
        <fullName evidence="1">Uncharacterized protein</fullName>
    </submittedName>
</protein>
<dbReference type="AlphaFoldDB" id="A0A6C0KZ41"/>
<sequence>MLYIFSITPLGFFFNRPTLTKDSFSFIHFHKINATKNQKQNKDFPKYPDCHMSDIHIIRLMHSKLDNN</sequence>